<dbReference type="Proteomes" id="UP000019678">
    <property type="component" value="Unassembled WGS sequence"/>
</dbReference>
<feature type="region of interest" description="Disordered" evidence="4">
    <location>
        <begin position="1"/>
        <end position="21"/>
    </location>
</feature>
<sequence>MTHLLAKSTPDPEKPGRQTTLPSHTALVVLAAETMLDRAAAKTLARAGLQGEGHLQGFRTLARFGALLHDWGKVSGHFQAMVRRGPREQLVRHEALSALLAWRHPALRRWLEGAAVFQGAGDGWLLLGAVLAGAGHHLKFEGARGPGRRGQYGSKGQGTGAPCSSGTRTSSAPSRWGRSSVWASRRRSRMWCGAAMTRTTTHAGARLALAMLGEPAVSTVLRTAWRVKNLDLDPGVGENRRMDYQELLTELRVAIWVDSSQEPGDGEPLAARVTQALRAPDSVTRFGGLSLGESRDLVDSVAPLRVREGEEGDWLLPDAAGEMTLPVWPDHVAWAITRSVAPRKPPPSGEMTTCSSAPNCATEGRRLRRGCPAQSPRRRWLLR</sequence>
<keyword evidence="7" id="KW-1185">Reference proteome</keyword>
<evidence type="ECO:0000256" key="4">
    <source>
        <dbReference type="SAM" id="MobiDB-lite"/>
    </source>
</evidence>
<dbReference type="GO" id="GO:0016787">
    <property type="term" value="F:hydrolase activity"/>
    <property type="evidence" value="ECO:0007669"/>
    <property type="project" value="UniProtKB-KW"/>
</dbReference>
<dbReference type="eggNOG" id="COG1203">
    <property type="taxonomic scope" value="Bacteria"/>
</dbReference>
<accession>A0A017TDX2</accession>
<dbReference type="NCBIfam" id="TIGR01596">
    <property type="entry name" value="cas3_HD"/>
    <property type="match status" value="1"/>
</dbReference>
<dbReference type="AlphaFoldDB" id="A0A017TDX2"/>
<evidence type="ECO:0000256" key="1">
    <source>
        <dbReference type="ARBA" id="ARBA00022723"/>
    </source>
</evidence>
<feature type="region of interest" description="Disordered" evidence="4">
    <location>
        <begin position="142"/>
        <end position="178"/>
    </location>
</feature>
<feature type="compositionally biased region" description="Gly residues" evidence="4">
    <location>
        <begin position="144"/>
        <end position="159"/>
    </location>
</feature>
<name>A0A017TDX2_9BACT</name>
<dbReference type="Pfam" id="PF18019">
    <property type="entry name" value="Cas3_HD"/>
    <property type="match status" value="1"/>
</dbReference>
<dbReference type="GO" id="GO:0051607">
    <property type="term" value="P:defense response to virus"/>
    <property type="evidence" value="ECO:0007669"/>
    <property type="project" value="UniProtKB-KW"/>
</dbReference>
<dbReference type="EMBL" id="ASRX01000010">
    <property type="protein sequence ID" value="EYF07493.1"/>
    <property type="molecule type" value="Genomic_DNA"/>
</dbReference>
<dbReference type="CDD" id="cd09641">
    <property type="entry name" value="Cas3''_I"/>
    <property type="match status" value="1"/>
</dbReference>
<evidence type="ECO:0000256" key="3">
    <source>
        <dbReference type="ARBA" id="ARBA00023118"/>
    </source>
</evidence>
<evidence type="ECO:0000313" key="7">
    <source>
        <dbReference type="Proteomes" id="UP000019678"/>
    </source>
</evidence>
<protein>
    <submittedName>
        <fullName evidence="6">Fruiting body developmental protein S</fullName>
    </submittedName>
</protein>
<dbReference type="InterPro" id="IPR038257">
    <property type="entry name" value="CRISPR-assoc_Cas3_HD_sf"/>
</dbReference>
<evidence type="ECO:0000256" key="2">
    <source>
        <dbReference type="ARBA" id="ARBA00022801"/>
    </source>
</evidence>
<feature type="domain" description="HD Cas3-type" evidence="5">
    <location>
        <begin position="14"/>
        <end position="183"/>
    </location>
</feature>
<keyword evidence="3" id="KW-0051">Antiviral defense</keyword>
<reference evidence="6 7" key="1">
    <citation type="submission" date="2013-05" db="EMBL/GenBank/DDBJ databases">
        <title>Genome assembly of Chondromyces apiculatus DSM 436.</title>
        <authorList>
            <person name="Sharma G."/>
            <person name="Khatri I."/>
            <person name="Kaur C."/>
            <person name="Mayilraj S."/>
            <person name="Subramanian S."/>
        </authorList>
    </citation>
    <scope>NUCLEOTIDE SEQUENCE [LARGE SCALE GENOMIC DNA]</scope>
    <source>
        <strain evidence="6 7">DSM 436</strain>
    </source>
</reference>
<keyword evidence="1" id="KW-0479">Metal-binding</keyword>
<evidence type="ECO:0000259" key="5">
    <source>
        <dbReference type="PROSITE" id="PS51643"/>
    </source>
</evidence>
<dbReference type="STRING" id="1192034.CAP_0246"/>
<dbReference type="PROSITE" id="PS51643">
    <property type="entry name" value="HD_CAS3"/>
    <property type="match status" value="1"/>
</dbReference>
<dbReference type="Gene3D" id="1.10.3210.30">
    <property type="match status" value="1"/>
</dbReference>
<evidence type="ECO:0000313" key="6">
    <source>
        <dbReference type="EMBL" id="EYF07493.1"/>
    </source>
</evidence>
<gene>
    <name evidence="6" type="ORF">CAP_0246</name>
</gene>
<dbReference type="InterPro" id="IPR006483">
    <property type="entry name" value="CRISPR-assoc_Cas3_HD"/>
</dbReference>
<feature type="compositionally biased region" description="Polar residues" evidence="4">
    <location>
        <begin position="162"/>
        <end position="173"/>
    </location>
</feature>
<dbReference type="GO" id="GO:0046872">
    <property type="term" value="F:metal ion binding"/>
    <property type="evidence" value="ECO:0007669"/>
    <property type="project" value="UniProtKB-KW"/>
</dbReference>
<proteinExistence type="predicted"/>
<organism evidence="6 7">
    <name type="scientific">Chondromyces apiculatus DSM 436</name>
    <dbReference type="NCBI Taxonomy" id="1192034"/>
    <lineage>
        <taxon>Bacteria</taxon>
        <taxon>Pseudomonadati</taxon>
        <taxon>Myxococcota</taxon>
        <taxon>Polyangia</taxon>
        <taxon>Polyangiales</taxon>
        <taxon>Polyangiaceae</taxon>
        <taxon>Chondromyces</taxon>
    </lineage>
</organism>
<keyword evidence="2" id="KW-0378">Hydrolase</keyword>
<comment type="caution">
    <text evidence="6">The sequence shown here is derived from an EMBL/GenBank/DDBJ whole genome shotgun (WGS) entry which is preliminary data.</text>
</comment>